<dbReference type="InterPro" id="IPR011990">
    <property type="entry name" value="TPR-like_helical_dom_sf"/>
</dbReference>
<keyword evidence="4" id="KW-1185">Reference proteome</keyword>
<dbReference type="NCBIfam" id="TIGR00756">
    <property type="entry name" value="PPR"/>
    <property type="match status" value="1"/>
</dbReference>
<feature type="compositionally biased region" description="Basic and acidic residues" evidence="2">
    <location>
        <begin position="156"/>
        <end position="181"/>
    </location>
</feature>
<dbReference type="Proteomes" id="UP001149165">
    <property type="component" value="Unassembled WGS sequence"/>
</dbReference>
<feature type="region of interest" description="Disordered" evidence="2">
    <location>
        <begin position="103"/>
        <end position="181"/>
    </location>
</feature>
<dbReference type="EMBL" id="JAPQKH010000002">
    <property type="protein sequence ID" value="KAJ5113878.1"/>
    <property type="molecule type" value="Genomic_DNA"/>
</dbReference>
<dbReference type="PANTHER" id="PTHR47938:SF35">
    <property type="entry name" value="PENTATRICOPEPTIDE REPEAT-CONTAINING PROTEIN 4, MITOCHONDRIAL-RELATED"/>
    <property type="match status" value="1"/>
</dbReference>
<evidence type="ECO:0000256" key="2">
    <source>
        <dbReference type="SAM" id="MobiDB-lite"/>
    </source>
</evidence>
<comment type="caution">
    <text evidence="3">The sequence shown here is derived from an EMBL/GenBank/DDBJ whole genome shotgun (WGS) entry which is preliminary data.</text>
</comment>
<reference evidence="3" key="1">
    <citation type="submission" date="2022-11" db="EMBL/GenBank/DDBJ databases">
        <authorList>
            <person name="Petersen C."/>
        </authorList>
    </citation>
    <scope>NUCLEOTIDE SEQUENCE</scope>
    <source>
        <strain evidence="3">IBT 30069</strain>
    </source>
</reference>
<dbReference type="GO" id="GO:0003729">
    <property type="term" value="F:mRNA binding"/>
    <property type="evidence" value="ECO:0007669"/>
    <property type="project" value="TreeGrafter"/>
</dbReference>
<proteinExistence type="predicted"/>
<dbReference type="InterPro" id="IPR002885">
    <property type="entry name" value="PPR_rpt"/>
</dbReference>
<dbReference type="Pfam" id="PF01535">
    <property type="entry name" value="PPR"/>
    <property type="match status" value="2"/>
</dbReference>
<evidence type="ECO:0008006" key="5">
    <source>
        <dbReference type="Google" id="ProtNLM"/>
    </source>
</evidence>
<organism evidence="3 4">
    <name type="scientific">Penicillium angulare</name>
    <dbReference type="NCBI Taxonomy" id="116970"/>
    <lineage>
        <taxon>Eukaryota</taxon>
        <taxon>Fungi</taxon>
        <taxon>Dikarya</taxon>
        <taxon>Ascomycota</taxon>
        <taxon>Pezizomycotina</taxon>
        <taxon>Eurotiomycetes</taxon>
        <taxon>Eurotiomycetidae</taxon>
        <taxon>Eurotiales</taxon>
        <taxon>Aspergillaceae</taxon>
        <taxon>Penicillium</taxon>
    </lineage>
</organism>
<evidence type="ECO:0000313" key="4">
    <source>
        <dbReference type="Proteomes" id="UP001149165"/>
    </source>
</evidence>
<feature type="repeat" description="PPR" evidence="1">
    <location>
        <begin position="254"/>
        <end position="288"/>
    </location>
</feature>
<dbReference type="PROSITE" id="PS51375">
    <property type="entry name" value="PPR"/>
    <property type="match status" value="1"/>
</dbReference>
<dbReference type="PANTHER" id="PTHR47938">
    <property type="entry name" value="RESPIRATORY COMPLEX I CHAPERONE (CIA84), PUTATIVE (AFU_ORTHOLOGUE AFUA_2G06020)-RELATED"/>
    <property type="match status" value="1"/>
</dbReference>
<protein>
    <recommendedName>
        <fullName evidence="5">Pentatricopeptide repeat</fullName>
    </recommendedName>
</protein>
<gene>
    <name evidence="3" type="ORF">N7456_002412</name>
</gene>
<accession>A0A9W9KQA7</accession>
<dbReference type="AlphaFoldDB" id="A0A9W9KQA7"/>
<dbReference type="OrthoDB" id="3026777at2759"/>
<feature type="compositionally biased region" description="Polar residues" evidence="2">
    <location>
        <begin position="123"/>
        <end position="135"/>
    </location>
</feature>
<name>A0A9W9KQA7_9EURO</name>
<evidence type="ECO:0000313" key="3">
    <source>
        <dbReference type="EMBL" id="KAJ5113878.1"/>
    </source>
</evidence>
<dbReference type="Gene3D" id="1.25.40.10">
    <property type="entry name" value="Tetratricopeptide repeat domain"/>
    <property type="match status" value="2"/>
</dbReference>
<evidence type="ECO:0000256" key="1">
    <source>
        <dbReference type="PROSITE-ProRule" id="PRU00708"/>
    </source>
</evidence>
<sequence length="925" mass="105482">MFSNAAPSTPAVPSRNALRVLRQLAFAGSVGTFCTVAAITYDVHRRIRVAEQIIENKRTIRTSAPNYDATASAKRLAVMMEAAEAGEFMGLESLKDKASLHNQTEVPGRGLDRSSLGGDGVTLSASHPVRSQGSPSPRGLKPHSRSFNVPLSYADPKSKHDNRVAMDRESEQDEARRAAGKSTFEESIKRLIEKGKAIEAANLFLKVVIPRKDEAISWGRRALGHEIFRVNCKAGNTYIARSMYLRLDKVSVMDTQMWSSMIHLLAKEGHVESAAAIFEQHRSTFTIPEYLLEVTLRCLVESNRLSQAKRLFYSRIEHDRNGGLCGTFLDGLWKKTRNVDVVNIEFRKILAELNKLGRQPTEKVFNGLVKSYIEAGQYEDAEAIVGDMEEKFGAKPGCRTIGLLLHCRALQCDWEGVIDGLHKMHERGFTTDKPNFNRVFDRVWAEYWPSHSGPDNWKFLQTCVQDFDIRPDNVLHRHLIEGMVERCDTETLRKFHMFTDARKWDTGIDHDGMLRILEARRVAMQDSPTGFWQMFQAAKKQHGMVAMSKRIMGVGAGYYHIEKNGTSPIRYEAKKSFSRSMKGLGEKSSINLYVPATKRMAHYIHVGKYTDAKQLLQQAVDKGYPVKPIQIQLGVIATLLHGGLGGLSEAQNMIKKLWSSWNKRPSLNYSPRSPRFVPIFFQQIMQLDPYRVSESTLIKLALFEFYEVCVANERLHFKHHASNAVARRMIALQRPLVAVNLLSAIYISKWRKAYGFTQVQLKMLIRGYTWINNPRGLWWCMMTVLSRNEPVSRDFVVEVERLMPLIQEKCLPSTVETLQALLNALQEKHNGSSHWAQFTVDPELKKQGRDRISVAPGKSQELPDAPLEEALVAFDEEMEFEHVIDRKHFDQDELNLWWSERMAVKSHRRQPEHPLYPEHPQTRVM</sequence>
<reference evidence="3" key="2">
    <citation type="journal article" date="2023" name="IMA Fungus">
        <title>Comparative genomic study of the Penicillium genus elucidates a diverse pangenome and 15 lateral gene transfer events.</title>
        <authorList>
            <person name="Petersen C."/>
            <person name="Sorensen T."/>
            <person name="Nielsen M.R."/>
            <person name="Sondergaard T.E."/>
            <person name="Sorensen J.L."/>
            <person name="Fitzpatrick D.A."/>
            <person name="Frisvad J.C."/>
            <person name="Nielsen K.L."/>
        </authorList>
    </citation>
    <scope>NUCLEOTIDE SEQUENCE</scope>
    <source>
        <strain evidence="3">IBT 30069</strain>
    </source>
</reference>